<dbReference type="GO" id="GO:0005829">
    <property type="term" value="C:cytosol"/>
    <property type="evidence" value="ECO:0007669"/>
    <property type="project" value="TreeGrafter"/>
</dbReference>
<evidence type="ECO:0000256" key="5">
    <source>
        <dbReference type="ARBA" id="ARBA00022694"/>
    </source>
</evidence>
<comment type="similarity">
    <text evidence="2 8">Belongs to the CGI121/TPRKB family.</text>
</comment>
<dbReference type="SUPFAM" id="SSF143870">
    <property type="entry name" value="PF0523-like"/>
    <property type="match status" value="1"/>
</dbReference>
<sequence length="195" mass="21422">MDAMESITLEHLPATHTLHLALFTNVTNAAELHSHLLARNTDFEYTFIDASVIVSRRQVLAAAYKAVSALLNDSLLTPNVHSEVIVSLNPSTNISESYRRFGISPQTTSLLVLKLTHPASPPSTTPSSIWEHASESIKGTPLPPTDENIASVTDWAKVRKYYKLNGIPWLDKLPDREKKAETEVLVLGGMALRGV</sequence>
<accession>A0AAE8SVB8</accession>
<dbReference type="PANTHER" id="PTHR15840">
    <property type="entry name" value="CGI-121 FAMILY MEMBER"/>
    <property type="match status" value="1"/>
</dbReference>
<gene>
    <name evidence="9" type="ORF">DNG_05254</name>
</gene>
<evidence type="ECO:0000313" key="9">
    <source>
        <dbReference type="EMBL" id="SPO02581.1"/>
    </source>
</evidence>
<dbReference type="InterPro" id="IPR013926">
    <property type="entry name" value="CGI121/TPRKB"/>
</dbReference>
<comment type="caution">
    <text evidence="9">The sequence shown here is derived from an EMBL/GenBank/DDBJ whole genome shotgun (WGS) entry which is preliminary data.</text>
</comment>
<proteinExistence type="inferred from homology"/>
<keyword evidence="10" id="KW-1185">Reference proteome</keyword>
<reference evidence="9" key="1">
    <citation type="submission" date="2018-03" db="EMBL/GenBank/DDBJ databases">
        <authorList>
            <person name="Guldener U."/>
        </authorList>
    </citation>
    <scope>NUCLEOTIDE SEQUENCE</scope>
</reference>
<evidence type="ECO:0000313" key="10">
    <source>
        <dbReference type="Proteomes" id="UP001187682"/>
    </source>
</evidence>
<evidence type="ECO:0000256" key="4">
    <source>
        <dbReference type="ARBA" id="ARBA00016009"/>
    </source>
</evidence>
<keyword evidence="5" id="KW-0819">tRNA processing</keyword>
<dbReference type="GO" id="GO:0005634">
    <property type="term" value="C:nucleus"/>
    <property type="evidence" value="ECO:0007669"/>
    <property type="project" value="UniProtKB-SubCell"/>
</dbReference>
<comment type="function">
    <text evidence="7">Component of the EKC/KEOPS complex that is required for the formation of a threonylcarbamoyl group on adenosine at position 37 (t(6)A37) in tRNAs that read codons beginning with adenine. The complex is probably involved in the transfer of the threonylcarbamoyl moiety of threonylcarbamoyl-AMP (TC-AMP) to the N6 group of A37. CGI121 acts as an allosteric effector that regulates the t(6)A activity of the complex. The EKC/KEOPS complex also promotes both telomere uncapping and telomere elongation. The complex is required for efficient recruitment of transcriptional coactivators. CGI121 is not required for tRNA modification.</text>
</comment>
<evidence type="ECO:0000256" key="2">
    <source>
        <dbReference type="ARBA" id="ARBA00005546"/>
    </source>
</evidence>
<dbReference type="Proteomes" id="UP001187682">
    <property type="component" value="Unassembled WGS sequence"/>
</dbReference>
<protein>
    <recommendedName>
        <fullName evidence="4">EKC/KEOPS complex subunit CGI121</fullName>
    </recommendedName>
    <alternativeName>
        <fullName evidence="3">EKC/KEOPS complex subunit cgi121</fullName>
    </alternativeName>
</protein>
<dbReference type="AlphaFoldDB" id="A0AAE8SVB8"/>
<dbReference type="GO" id="GO:0000408">
    <property type="term" value="C:EKC/KEOPS complex"/>
    <property type="evidence" value="ECO:0007669"/>
    <property type="project" value="TreeGrafter"/>
</dbReference>
<evidence type="ECO:0000256" key="8">
    <source>
        <dbReference type="RuleBase" id="RU004398"/>
    </source>
</evidence>
<evidence type="ECO:0000256" key="1">
    <source>
        <dbReference type="ARBA" id="ARBA00004123"/>
    </source>
</evidence>
<keyword evidence="6 8" id="KW-0539">Nucleus</keyword>
<name>A0AAE8SVB8_9PEZI</name>
<dbReference type="InterPro" id="IPR036504">
    <property type="entry name" value="CGI121/TPRKB_sf"/>
</dbReference>
<evidence type="ECO:0000256" key="7">
    <source>
        <dbReference type="ARBA" id="ARBA00025043"/>
    </source>
</evidence>
<dbReference type="GO" id="GO:0002949">
    <property type="term" value="P:tRNA threonylcarbamoyladenosine modification"/>
    <property type="evidence" value="ECO:0007669"/>
    <property type="project" value="TreeGrafter"/>
</dbReference>
<organism evidence="9 10">
    <name type="scientific">Cephalotrichum gorgonifer</name>
    <dbReference type="NCBI Taxonomy" id="2041049"/>
    <lineage>
        <taxon>Eukaryota</taxon>
        <taxon>Fungi</taxon>
        <taxon>Dikarya</taxon>
        <taxon>Ascomycota</taxon>
        <taxon>Pezizomycotina</taxon>
        <taxon>Sordariomycetes</taxon>
        <taxon>Hypocreomycetidae</taxon>
        <taxon>Microascales</taxon>
        <taxon>Microascaceae</taxon>
        <taxon>Cephalotrichum</taxon>
    </lineage>
</organism>
<evidence type="ECO:0000256" key="6">
    <source>
        <dbReference type="ARBA" id="ARBA00023242"/>
    </source>
</evidence>
<dbReference type="Gene3D" id="3.30.2380.10">
    <property type="entry name" value="CGI121/TPRKB"/>
    <property type="match status" value="1"/>
</dbReference>
<evidence type="ECO:0000256" key="3">
    <source>
        <dbReference type="ARBA" id="ARBA00015316"/>
    </source>
</evidence>
<dbReference type="Pfam" id="PF08617">
    <property type="entry name" value="CGI-121"/>
    <property type="match status" value="1"/>
</dbReference>
<comment type="subcellular location">
    <subcellularLocation>
        <location evidence="1">Nucleus</location>
    </subcellularLocation>
</comment>
<dbReference type="PANTHER" id="PTHR15840:SF10">
    <property type="entry name" value="EKC_KEOPS COMPLEX SUBUNIT TPRKB"/>
    <property type="match status" value="1"/>
</dbReference>
<dbReference type="EMBL" id="ONZQ02000006">
    <property type="protein sequence ID" value="SPO02581.1"/>
    <property type="molecule type" value="Genomic_DNA"/>
</dbReference>